<dbReference type="InterPro" id="IPR036280">
    <property type="entry name" value="Multihaem_cyt_sf"/>
</dbReference>
<feature type="transmembrane region" description="Helical" evidence="2">
    <location>
        <begin position="326"/>
        <end position="348"/>
    </location>
</feature>
<evidence type="ECO:0000313" key="4">
    <source>
        <dbReference type="EMBL" id="APR04221.1"/>
    </source>
</evidence>
<protein>
    <submittedName>
        <fullName evidence="4">Octaheme cytochrome</fullName>
    </submittedName>
</protein>
<dbReference type="Gene3D" id="1.20.950.20">
    <property type="entry name" value="Transmembrane di-heme cytochromes, Chain C"/>
    <property type="match status" value="1"/>
</dbReference>
<dbReference type="PANTHER" id="PTHR35038:SF6">
    <property type="entry name" value="SURFACE LOCALIZED DECAHEME CYTOCHROME C LIPOPROTEIN"/>
    <property type="match status" value="1"/>
</dbReference>
<evidence type="ECO:0000256" key="1">
    <source>
        <dbReference type="ARBA" id="ARBA00022729"/>
    </source>
</evidence>
<dbReference type="Gene3D" id="1.10.1130.10">
    <property type="entry name" value="Flavocytochrome C3, Chain A"/>
    <property type="match status" value="1"/>
</dbReference>
<gene>
    <name evidence="4" type="ORF">Tchl_1362</name>
</gene>
<dbReference type="InterPro" id="IPR051829">
    <property type="entry name" value="Multiheme_Cytochr_ET"/>
</dbReference>
<dbReference type="STRING" id="96773.Tchl_1362"/>
<evidence type="ECO:0000256" key="2">
    <source>
        <dbReference type="SAM" id="Phobius"/>
    </source>
</evidence>
<feature type="transmembrane region" description="Helical" evidence="2">
    <location>
        <begin position="474"/>
        <end position="499"/>
    </location>
</feature>
<keyword evidence="1" id="KW-0732">Signal</keyword>
<dbReference type="Proteomes" id="UP000185739">
    <property type="component" value="Chromosome"/>
</dbReference>
<feature type="transmembrane region" description="Helical" evidence="2">
    <location>
        <begin position="368"/>
        <end position="389"/>
    </location>
</feature>
<evidence type="ECO:0000313" key="5">
    <source>
        <dbReference type="Proteomes" id="UP000185739"/>
    </source>
</evidence>
<dbReference type="EMBL" id="CP018839">
    <property type="protein sequence ID" value="APR04221.1"/>
    <property type="molecule type" value="Genomic_DNA"/>
</dbReference>
<keyword evidence="2" id="KW-0472">Membrane</keyword>
<feature type="transmembrane region" description="Helical" evidence="2">
    <location>
        <begin position="559"/>
        <end position="581"/>
    </location>
</feature>
<organism evidence="4 5">
    <name type="scientific">Thauera chlorobenzoica</name>
    <dbReference type="NCBI Taxonomy" id="96773"/>
    <lineage>
        <taxon>Bacteria</taxon>
        <taxon>Pseudomonadati</taxon>
        <taxon>Pseudomonadota</taxon>
        <taxon>Betaproteobacteria</taxon>
        <taxon>Rhodocyclales</taxon>
        <taxon>Zoogloeaceae</taxon>
        <taxon>Thauera</taxon>
    </lineage>
</organism>
<name>A0A1L6FBG0_9RHOO</name>
<keyword evidence="5" id="KW-1185">Reference proteome</keyword>
<dbReference type="SUPFAM" id="SSF48695">
    <property type="entry name" value="Multiheme cytochromes"/>
    <property type="match status" value="1"/>
</dbReference>
<reference evidence="4 5" key="1">
    <citation type="submission" date="2016-12" db="EMBL/GenBank/DDBJ databases">
        <title>Complete genome sequence of Thauera chlorobenzoica, a Betaproteobacterium degrading haloaromatics anaerobically to CO2 and halides.</title>
        <authorList>
            <person name="Goris T."/>
            <person name="Mergelsberg M."/>
            <person name="Boll M."/>
        </authorList>
    </citation>
    <scope>NUCLEOTIDE SEQUENCE [LARGE SCALE GENOMIC DNA]</scope>
    <source>
        <strain evidence="4 5">3CB1</strain>
    </source>
</reference>
<feature type="transmembrane region" description="Helical" evidence="2">
    <location>
        <begin position="443"/>
        <end position="462"/>
    </location>
</feature>
<sequence>MQCVACHTEITDSQARHQKKTGAERPTCIGCHETLWKDAQAGGAAAQKPRLGVVVQNIEAYKNSFHARPSEDEPGRPMAACEDCHTSHDFNVPADVSQRRSDWHATVPETCGGACHEDQLESYAESAHGQKVLDEGDTKGAVCADCHSAHSVLNTSSEKFKLAAVNTCGGCHDGKLASYADTYHGQVNRLGYAHTAKCADCHGSHRILGVAHPKSMVHPNNRMKTCMQCHSDKKPGMRDATPGFASFAPHATTNDFAKYPQMYVASKFMIGLLIFVFAFFWAHSGLWYYREWKDRKQGKTIPHIDLAALGIDPRKHFRRFTWGWRVAHLLFALATMTLVLTGSTALFAESPWAPKVADMVGGPKILALVHRVAASLFITIFLIHFIYVMQKLLRDRSFRWFGPDSLLPNWKDFADCWGMFKWFFGKGPRPEFERWAYYEKFDYWAVFWGVNVIGWSGLMLAFPHITANYLPGWVFNVATLVHGEEAFLAAVFLFTVHFFNNHFRPDKLPPPDVVMFTGTQSLDEFRHDHPAHFKRMVAAGEIQKYLIDRPSRPFHIGSVVLGLVLIGIGLGLLLLVGVGFFTG</sequence>
<dbReference type="AlphaFoldDB" id="A0A1L6FBG0"/>
<feature type="domain" description="Outer membrane cytochrome MtrC/MtrF-like" evidence="3">
    <location>
        <begin position="2"/>
        <end position="152"/>
    </location>
</feature>
<feature type="transmembrane region" description="Helical" evidence="2">
    <location>
        <begin position="268"/>
        <end position="289"/>
    </location>
</feature>
<keyword evidence="2" id="KW-0812">Transmembrane</keyword>
<dbReference type="InterPro" id="IPR054337">
    <property type="entry name" value="Mtrc-MtrF-like_dom_II/IV"/>
</dbReference>
<dbReference type="PANTHER" id="PTHR35038">
    <property type="entry name" value="DISSIMILATORY SULFITE REDUCTASE SIRA"/>
    <property type="match status" value="1"/>
</dbReference>
<accession>A0A1L6FBG0</accession>
<dbReference type="Pfam" id="PF22113">
    <property type="entry name" value="Mtrc-MtrF_II-IV_dom"/>
    <property type="match status" value="1"/>
</dbReference>
<dbReference type="GO" id="GO:0016491">
    <property type="term" value="F:oxidoreductase activity"/>
    <property type="evidence" value="ECO:0007669"/>
    <property type="project" value="TreeGrafter"/>
</dbReference>
<dbReference type="KEGG" id="tcl:Tchl_1362"/>
<proteinExistence type="predicted"/>
<keyword evidence="2" id="KW-1133">Transmembrane helix</keyword>
<evidence type="ECO:0000259" key="3">
    <source>
        <dbReference type="Pfam" id="PF22113"/>
    </source>
</evidence>